<dbReference type="SUPFAM" id="SSF55298">
    <property type="entry name" value="YjgF-like"/>
    <property type="match status" value="1"/>
</dbReference>
<organism evidence="2 3">
    <name type="scientific">Ramlibacter aurantiacus</name>
    <dbReference type="NCBI Taxonomy" id="2801330"/>
    <lineage>
        <taxon>Bacteria</taxon>
        <taxon>Pseudomonadati</taxon>
        <taxon>Pseudomonadota</taxon>
        <taxon>Betaproteobacteria</taxon>
        <taxon>Burkholderiales</taxon>
        <taxon>Comamonadaceae</taxon>
        <taxon>Ramlibacter</taxon>
    </lineage>
</organism>
<sequence length="125" mass="13935">MRDFINLPSGKKAGPPLTTAIRCGDTLYVSGQTPMDLHTGKFIEGDIATQTRQVLDNVKWILGECQSSLADVVKVTVYLTDLDDFAAFNEVYKEYFKEPYPVRTLVGAKLLFTFNVEIDVIARIG</sequence>
<dbReference type="RefSeq" id="WP_201684975.1">
    <property type="nucleotide sequence ID" value="NZ_JAEQNA010000006.1"/>
</dbReference>
<evidence type="ECO:0000256" key="1">
    <source>
        <dbReference type="ARBA" id="ARBA00010552"/>
    </source>
</evidence>
<name>A0A937D4N3_9BURK</name>
<dbReference type="NCBIfam" id="TIGR00004">
    <property type="entry name" value="Rid family detoxifying hydrolase"/>
    <property type="match status" value="1"/>
</dbReference>
<gene>
    <name evidence="2" type="ORF">JI739_16215</name>
</gene>
<dbReference type="CDD" id="cd00448">
    <property type="entry name" value="YjgF_YER057c_UK114_family"/>
    <property type="match status" value="1"/>
</dbReference>
<dbReference type="FunFam" id="3.30.1330.40:FF:000001">
    <property type="entry name" value="L-PSP family endoribonuclease"/>
    <property type="match status" value="1"/>
</dbReference>
<dbReference type="AlphaFoldDB" id="A0A937D4N3"/>
<accession>A0A937D4N3</accession>
<evidence type="ECO:0000313" key="3">
    <source>
        <dbReference type="Proteomes" id="UP000613011"/>
    </source>
</evidence>
<dbReference type="EMBL" id="JAEQNA010000006">
    <property type="protein sequence ID" value="MBL0421895.1"/>
    <property type="molecule type" value="Genomic_DNA"/>
</dbReference>
<dbReference type="InterPro" id="IPR035959">
    <property type="entry name" value="RutC-like_sf"/>
</dbReference>
<comment type="caution">
    <text evidence="2">The sequence shown here is derived from an EMBL/GenBank/DDBJ whole genome shotgun (WGS) entry which is preliminary data.</text>
</comment>
<dbReference type="InterPro" id="IPR006175">
    <property type="entry name" value="YjgF/YER057c/UK114"/>
</dbReference>
<comment type="similarity">
    <text evidence="1">Belongs to the RutC family.</text>
</comment>
<dbReference type="Gene3D" id="3.30.1330.40">
    <property type="entry name" value="RutC-like"/>
    <property type="match status" value="1"/>
</dbReference>
<keyword evidence="3" id="KW-1185">Reference proteome</keyword>
<dbReference type="Pfam" id="PF01042">
    <property type="entry name" value="Ribonuc_L-PSP"/>
    <property type="match status" value="1"/>
</dbReference>
<dbReference type="Proteomes" id="UP000613011">
    <property type="component" value="Unassembled WGS sequence"/>
</dbReference>
<evidence type="ECO:0000313" key="2">
    <source>
        <dbReference type="EMBL" id="MBL0421895.1"/>
    </source>
</evidence>
<dbReference type="PANTHER" id="PTHR11803">
    <property type="entry name" value="2-IMINOBUTANOATE/2-IMINOPROPANOATE DEAMINASE RIDA"/>
    <property type="match status" value="1"/>
</dbReference>
<reference evidence="2" key="1">
    <citation type="submission" date="2021-01" db="EMBL/GenBank/DDBJ databases">
        <title>Ramlibacter sp. strain AW1 16S ribosomal RNA gene Genome sequencing and assembly.</title>
        <authorList>
            <person name="Kang M."/>
        </authorList>
    </citation>
    <scope>NUCLEOTIDE SEQUENCE</scope>
    <source>
        <strain evidence="2">AW1</strain>
    </source>
</reference>
<dbReference type="GO" id="GO:0005829">
    <property type="term" value="C:cytosol"/>
    <property type="evidence" value="ECO:0007669"/>
    <property type="project" value="TreeGrafter"/>
</dbReference>
<proteinExistence type="inferred from homology"/>
<protein>
    <submittedName>
        <fullName evidence="2">RidA family protein</fullName>
    </submittedName>
</protein>
<dbReference type="GO" id="GO:0019239">
    <property type="term" value="F:deaminase activity"/>
    <property type="evidence" value="ECO:0007669"/>
    <property type="project" value="TreeGrafter"/>
</dbReference>
<dbReference type="PANTHER" id="PTHR11803:SF58">
    <property type="entry name" value="PROTEIN HMF1-RELATED"/>
    <property type="match status" value="1"/>
</dbReference>
<dbReference type="InterPro" id="IPR006056">
    <property type="entry name" value="RidA"/>
</dbReference>